<feature type="binding site" description="axial binding residue" evidence="10 11">
    <location>
        <position position="128"/>
    </location>
    <ligand>
        <name>heme</name>
        <dbReference type="ChEBI" id="CHEBI:30413"/>
    </ligand>
    <ligandPart>
        <name>Fe</name>
        <dbReference type="ChEBI" id="CHEBI:18248"/>
    </ligandPart>
</feature>
<comment type="similarity">
    <text evidence="10">Belongs to the CcmE/CycJ family.</text>
</comment>
<dbReference type="SUPFAM" id="SSF82093">
    <property type="entry name" value="Heme chaperone CcmE"/>
    <property type="match status" value="1"/>
</dbReference>
<keyword evidence="8 10" id="KW-0408">Iron</keyword>
<keyword evidence="9 10" id="KW-0472">Membrane</keyword>
<dbReference type="GO" id="GO:0005886">
    <property type="term" value="C:plasma membrane"/>
    <property type="evidence" value="ECO:0007669"/>
    <property type="project" value="UniProtKB-SubCell"/>
</dbReference>
<comment type="function">
    <text evidence="10">Heme chaperone required for the biogenesis of c-type cytochromes. Transiently binds heme delivered by CcmC and transfers the heme to apo-cytochromes in a process facilitated by CcmF and CcmH.</text>
</comment>
<sequence length="141" mass="15336">MRARSKRLWGVAIAGVLLVSAVTLSAVALKQHADLFYTPQLLAEQGQPEAGKRVRIGGWVQIDSIKYGEGADMIFLIEDGSGQTLEVSYTGVVPDLFREGEGVVATGRFDETGAFTAENILAKHDENYQPRELKNARQATS</sequence>
<evidence type="ECO:0000256" key="7">
    <source>
        <dbReference type="ARBA" id="ARBA00022989"/>
    </source>
</evidence>
<gene>
    <name evidence="10" type="primary">ccmE</name>
    <name evidence="10" type="synonym">cycJ</name>
    <name evidence="12" type="ORF">D1224_14840</name>
</gene>
<feature type="topological domain" description="Extracellular" evidence="10">
    <location>
        <begin position="29"/>
        <end position="141"/>
    </location>
</feature>
<dbReference type="HAMAP" id="MF_01959">
    <property type="entry name" value="CcmE"/>
    <property type="match status" value="1"/>
</dbReference>
<dbReference type="GO" id="GO:0017004">
    <property type="term" value="P:cytochrome complex assembly"/>
    <property type="evidence" value="ECO:0007669"/>
    <property type="project" value="UniProtKB-KW"/>
</dbReference>
<dbReference type="RefSeq" id="WP_119380715.1">
    <property type="nucleotide sequence ID" value="NZ_QWGB01000014.1"/>
</dbReference>
<comment type="subcellular location">
    <subcellularLocation>
        <location evidence="10">Cell membrane</location>
        <topology evidence="10">Single-pass type II membrane protein</topology>
    </subcellularLocation>
    <subcellularLocation>
        <location evidence="1">Membrane</location>
    </subcellularLocation>
</comment>
<keyword evidence="6 10" id="KW-0735">Signal-anchor</keyword>
<dbReference type="Proteomes" id="UP000265431">
    <property type="component" value="Unassembled WGS sequence"/>
</dbReference>
<feature type="topological domain" description="Cytoplasmic" evidence="10">
    <location>
        <begin position="1"/>
        <end position="7"/>
    </location>
</feature>
<evidence type="ECO:0000256" key="6">
    <source>
        <dbReference type="ARBA" id="ARBA00022968"/>
    </source>
</evidence>
<evidence type="ECO:0000256" key="10">
    <source>
        <dbReference type="HAMAP-Rule" id="MF_01959"/>
    </source>
</evidence>
<accession>A0A399QND9</accession>
<keyword evidence="4 10" id="KW-0479">Metal-binding</keyword>
<evidence type="ECO:0000256" key="11">
    <source>
        <dbReference type="PIRSR" id="PIRSR604329-50"/>
    </source>
</evidence>
<dbReference type="OrthoDB" id="9793584at2"/>
<keyword evidence="13" id="KW-1185">Reference proteome</keyword>
<dbReference type="GO" id="GO:0046872">
    <property type="term" value="F:metal ion binding"/>
    <property type="evidence" value="ECO:0007669"/>
    <property type="project" value="UniProtKB-KW"/>
</dbReference>
<evidence type="ECO:0000256" key="4">
    <source>
        <dbReference type="ARBA" id="ARBA00022723"/>
    </source>
</evidence>
<feature type="binding site" description="covalent" evidence="10 11">
    <location>
        <position position="124"/>
    </location>
    <ligand>
        <name>heme</name>
        <dbReference type="ChEBI" id="CHEBI:30413"/>
    </ligand>
</feature>
<dbReference type="GO" id="GO:0017003">
    <property type="term" value="P:protein-heme linkage"/>
    <property type="evidence" value="ECO:0007669"/>
    <property type="project" value="UniProtKB-UniRule"/>
</dbReference>
<reference evidence="12 13" key="1">
    <citation type="submission" date="2018-08" db="EMBL/GenBank/DDBJ databases">
        <title>Henriciella mobilis sp. nov., isolated from seawater.</title>
        <authorList>
            <person name="Cheng H."/>
            <person name="Wu Y.-H."/>
            <person name="Xu X.-W."/>
            <person name="Guo L.-L."/>
        </authorList>
    </citation>
    <scope>NUCLEOTIDE SEQUENCE [LARGE SCALE GENOMIC DNA]</scope>
    <source>
        <strain evidence="12 13">CCUG66934</strain>
    </source>
</reference>
<keyword evidence="5 10" id="KW-0201">Cytochrome c-type biogenesis</keyword>
<evidence type="ECO:0000256" key="1">
    <source>
        <dbReference type="ARBA" id="ARBA00004370"/>
    </source>
</evidence>
<dbReference type="AlphaFoldDB" id="A0A399QND9"/>
<dbReference type="PANTHER" id="PTHR34128:SF2">
    <property type="entry name" value="CYTOCHROME C-TYPE BIOGENESIS PROTEIN CCME HOMOLOG, MITOCHONDRIAL"/>
    <property type="match status" value="1"/>
</dbReference>
<dbReference type="Gene3D" id="2.40.50.140">
    <property type="entry name" value="Nucleic acid-binding proteins"/>
    <property type="match status" value="1"/>
</dbReference>
<evidence type="ECO:0000256" key="5">
    <source>
        <dbReference type="ARBA" id="ARBA00022748"/>
    </source>
</evidence>
<dbReference type="EMBL" id="QWGB01000014">
    <property type="protein sequence ID" value="RIJ20398.1"/>
    <property type="molecule type" value="Genomic_DNA"/>
</dbReference>
<protein>
    <recommendedName>
        <fullName evidence="10">Cytochrome c-type biogenesis protein CcmE</fullName>
    </recommendedName>
    <alternativeName>
        <fullName evidence="10">Cytochrome c maturation protein E</fullName>
    </alternativeName>
    <alternativeName>
        <fullName evidence="10">Heme chaperone CcmE</fullName>
    </alternativeName>
</protein>
<keyword evidence="2 10" id="KW-0349">Heme</keyword>
<evidence type="ECO:0000256" key="3">
    <source>
        <dbReference type="ARBA" id="ARBA00022692"/>
    </source>
</evidence>
<evidence type="ECO:0000313" key="12">
    <source>
        <dbReference type="EMBL" id="RIJ20398.1"/>
    </source>
</evidence>
<keyword evidence="7 10" id="KW-1133">Transmembrane helix</keyword>
<comment type="caution">
    <text evidence="12">The sequence shown here is derived from an EMBL/GenBank/DDBJ whole genome shotgun (WGS) entry which is preliminary data.</text>
</comment>
<dbReference type="PANTHER" id="PTHR34128">
    <property type="entry name" value="CYTOCHROME C-TYPE BIOGENESIS PROTEIN CCME HOMOLOG, MITOCHONDRIAL"/>
    <property type="match status" value="1"/>
</dbReference>
<evidence type="ECO:0000313" key="13">
    <source>
        <dbReference type="Proteomes" id="UP000265431"/>
    </source>
</evidence>
<dbReference type="Pfam" id="PF03100">
    <property type="entry name" value="CcmE"/>
    <property type="match status" value="1"/>
</dbReference>
<dbReference type="InterPro" id="IPR004329">
    <property type="entry name" value="CcmE"/>
</dbReference>
<evidence type="ECO:0000256" key="8">
    <source>
        <dbReference type="ARBA" id="ARBA00023004"/>
    </source>
</evidence>
<evidence type="ECO:0000256" key="9">
    <source>
        <dbReference type="ARBA" id="ARBA00023136"/>
    </source>
</evidence>
<keyword evidence="10" id="KW-1003">Cell membrane</keyword>
<name>A0A399QND9_9PROT</name>
<evidence type="ECO:0000256" key="2">
    <source>
        <dbReference type="ARBA" id="ARBA00022617"/>
    </source>
</evidence>
<proteinExistence type="inferred from homology"/>
<organism evidence="12 13">
    <name type="scientific">Henriciella barbarensis</name>
    <dbReference type="NCBI Taxonomy" id="86342"/>
    <lineage>
        <taxon>Bacteria</taxon>
        <taxon>Pseudomonadati</taxon>
        <taxon>Pseudomonadota</taxon>
        <taxon>Alphaproteobacteria</taxon>
        <taxon>Hyphomonadales</taxon>
        <taxon>Hyphomonadaceae</taxon>
        <taxon>Henriciella</taxon>
    </lineage>
</organism>
<dbReference type="InterPro" id="IPR036127">
    <property type="entry name" value="CcmE-like_sf"/>
</dbReference>
<dbReference type="GO" id="GO:0020037">
    <property type="term" value="F:heme binding"/>
    <property type="evidence" value="ECO:0007669"/>
    <property type="project" value="InterPro"/>
</dbReference>
<dbReference type="InterPro" id="IPR012340">
    <property type="entry name" value="NA-bd_OB-fold"/>
</dbReference>
<keyword evidence="3 10" id="KW-0812">Transmembrane</keyword>